<protein>
    <recommendedName>
        <fullName evidence="5">Tryptophan-rich sensory protein</fullName>
    </recommendedName>
</protein>
<dbReference type="AlphaFoldDB" id="A0A1H4TZJ4"/>
<sequence length="745" mass="85066">MEQGKLHLMKFQKRWQLLSYAEVFLYALGIAVLCYFITENFWFGLASFIISMLLFVFIKKPWKHNLYATSSYIDAHVSEASFSTGLLLQSEENLSNLARLQRYKVSEELSKRLRNISPPNALKQAFLVMLGCMLLGFILHKLAIFRGVVDELNNPKNTEQIQFVATDSVQVKSSAPAIEKQEIRVIYPSYTRLGSKTTADPNIKAVTGAKIQWKLQFDAAVVAPVLDVMGELKPMQKEDEGYQVQLPLSASGFYSFKFQNEEGTEFTSDLFSLEAVADNPPEIEILGLEQYTYFDFSDKKLVELQSAITDDFGIDESYIIATVSKGTGESVKFREEKLNFKEAISKGTKSIRAAKTLDLNALKMEVGDELYFYIEAFDEKQPKRNVARSETYFAVIKDTVGEQFGVEGTLGVDQMPDYFRSQRQLIIDTEKLIKDKPSISIQEFKSRSNELGFDQKALRLKYGQFMGDESEMEEAPAVIESHEEGEDHDHAEDQENILKEFMHDHDGDNEHNLVEQHGHEHEETSEEPEDPLHDYLHNHDDPEESTLFEESLKTKLRKALSIMWDAELHLRLYEPEKSLPFQYEALKYIQEIKNSARIYVHRIGFDPPPIKEESRLTGKIKDIKSYSKNETTSADLPFEAIENAVSRLEQLVQGEQEFKEDDTILFTAAGNELAQLAIENPGKYLQVLQGLKSIENNTGRNLENYRLVQKGLLLALPSTPQVPGSEKVYTDEINSLFLKQLEVYD</sequence>
<dbReference type="Proteomes" id="UP000183038">
    <property type="component" value="Unassembled WGS sequence"/>
</dbReference>
<feature type="region of interest" description="Disordered" evidence="1">
    <location>
        <begin position="506"/>
        <end position="534"/>
    </location>
</feature>
<gene>
    <name evidence="3" type="ORF">SAMN05192540_3630</name>
</gene>
<dbReference type="RefSeq" id="WP_074674358.1">
    <property type="nucleotide sequence ID" value="NZ_FNTB01000001.1"/>
</dbReference>
<accession>A0A1H4TZJ4</accession>
<evidence type="ECO:0000256" key="2">
    <source>
        <dbReference type="SAM" id="Phobius"/>
    </source>
</evidence>
<organism evidence="3 4">
    <name type="scientific">Maribacter dokdonensis</name>
    <dbReference type="NCBI Taxonomy" id="320912"/>
    <lineage>
        <taxon>Bacteria</taxon>
        <taxon>Pseudomonadati</taxon>
        <taxon>Bacteroidota</taxon>
        <taxon>Flavobacteriia</taxon>
        <taxon>Flavobacteriales</taxon>
        <taxon>Flavobacteriaceae</taxon>
        <taxon>Maribacter</taxon>
    </lineage>
</organism>
<name>A0A1H4TZJ4_9FLAO</name>
<evidence type="ECO:0000256" key="1">
    <source>
        <dbReference type="SAM" id="MobiDB-lite"/>
    </source>
</evidence>
<evidence type="ECO:0000313" key="4">
    <source>
        <dbReference type="Proteomes" id="UP000183038"/>
    </source>
</evidence>
<feature type="compositionally biased region" description="Basic and acidic residues" evidence="1">
    <location>
        <begin position="506"/>
        <end position="522"/>
    </location>
</feature>
<reference evidence="3 4" key="1">
    <citation type="submission" date="2016-10" db="EMBL/GenBank/DDBJ databases">
        <authorList>
            <person name="de Groot N.N."/>
        </authorList>
    </citation>
    <scope>NUCLEOTIDE SEQUENCE [LARGE SCALE GENOMIC DNA]</scope>
    <source>
        <strain evidence="3 4">MAR_2009_71</strain>
    </source>
</reference>
<keyword evidence="2" id="KW-0812">Transmembrane</keyword>
<evidence type="ECO:0008006" key="5">
    <source>
        <dbReference type="Google" id="ProtNLM"/>
    </source>
</evidence>
<keyword evidence="2" id="KW-1133">Transmembrane helix</keyword>
<feature type="transmembrane region" description="Helical" evidence="2">
    <location>
        <begin position="121"/>
        <end position="139"/>
    </location>
</feature>
<proteinExistence type="predicted"/>
<dbReference type="EMBL" id="FNTB01000001">
    <property type="protein sequence ID" value="SEC61905.1"/>
    <property type="molecule type" value="Genomic_DNA"/>
</dbReference>
<feature type="transmembrane region" description="Helical" evidence="2">
    <location>
        <begin position="41"/>
        <end position="58"/>
    </location>
</feature>
<keyword evidence="2" id="KW-0472">Membrane</keyword>
<feature type="transmembrane region" description="Helical" evidence="2">
    <location>
        <begin position="17"/>
        <end position="35"/>
    </location>
</feature>
<evidence type="ECO:0000313" key="3">
    <source>
        <dbReference type="EMBL" id="SEC61905.1"/>
    </source>
</evidence>